<evidence type="ECO:0000256" key="10">
    <source>
        <dbReference type="ARBA" id="ARBA00023128"/>
    </source>
</evidence>
<evidence type="ECO:0000256" key="11">
    <source>
        <dbReference type="ARBA" id="ARBA00023136"/>
    </source>
</evidence>
<evidence type="ECO:0000256" key="12">
    <source>
        <dbReference type="RuleBase" id="RU003661"/>
    </source>
</evidence>
<evidence type="ECO:0000256" key="4">
    <source>
        <dbReference type="ARBA" id="ARBA00022448"/>
    </source>
</evidence>
<comment type="subcellular location">
    <subcellularLocation>
        <location evidence="1 12">Mitochondrion membrane</location>
        <topology evidence="1 12">Single-pass membrane protein</topology>
    </subcellularLocation>
</comment>
<feature type="transmembrane region" description="Helical" evidence="13">
    <location>
        <begin position="12"/>
        <end position="33"/>
    </location>
</feature>
<accession>A0A344H239</accession>
<gene>
    <name evidence="14" type="primary">atp8</name>
</gene>
<geneLocation type="mitochondrion" evidence="14"/>
<comment type="subunit">
    <text evidence="3">F-type ATPases have 2 components, CF(1) - the catalytic core - and CF(0) - the membrane proton channel.</text>
</comment>
<evidence type="ECO:0000256" key="2">
    <source>
        <dbReference type="ARBA" id="ARBA00008892"/>
    </source>
</evidence>
<reference evidence="14" key="1">
    <citation type="journal article" date="2018" name="Mitochondrial DNA Part B Resour">
        <title>Analysis of the nearly complete mitochondrial genome of Paederus fuscipes (Coleoptera: Staphylinidae).</title>
        <authorList>
            <person name="Lin A."/>
            <person name="Song N."/>
            <person name="Zhao X."/>
            <person name="Zhang F."/>
        </authorList>
    </citation>
    <scope>NUCLEOTIDE SEQUENCE</scope>
</reference>
<evidence type="ECO:0000256" key="3">
    <source>
        <dbReference type="ARBA" id="ARBA00011291"/>
    </source>
</evidence>
<evidence type="ECO:0000256" key="9">
    <source>
        <dbReference type="ARBA" id="ARBA00023065"/>
    </source>
</evidence>
<sequence length="51" mass="6314">MPQMAPLNWTILFIIFNMIFIIINVINYYSFLYPPKSYNIKKKTNKINWKW</sequence>
<dbReference type="Pfam" id="PF00895">
    <property type="entry name" value="ATP-synt_8"/>
    <property type="match status" value="1"/>
</dbReference>
<dbReference type="InterPro" id="IPR001421">
    <property type="entry name" value="ATP8_metazoa"/>
</dbReference>
<dbReference type="GO" id="GO:0031966">
    <property type="term" value="C:mitochondrial membrane"/>
    <property type="evidence" value="ECO:0007669"/>
    <property type="project" value="UniProtKB-SubCell"/>
</dbReference>
<keyword evidence="11 13" id="KW-0472">Membrane</keyword>
<evidence type="ECO:0000256" key="6">
    <source>
        <dbReference type="ARBA" id="ARBA00022692"/>
    </source>
</evidence>
<keyword evidence="6 12" id="KW-0812">Transmembrane</keyword>
<proteinExistence type="inferred from homology"/>
<organism evidence="14">
    <name type="scientific">Paederus fuscipes</name>
    <dbReference type="NCBI Taxonomy" id="347427"/>
    <lineage>
        <taxon>Eukaryota</taxon>
        <taxon>Metazoa</taxon>
        <taxon>Ecdysozoa</taxon>
        <taxon>Arthropoda</taxon>
        <taxon>Hexapoda</taxon>
        <taxon>Insecta</taxon>
        <taxon>Pterygota</taxon>
        <taxon>Neoptera</taxon>
        <taxon>Endopterygota</taxon>
        <taxon>Coleoptera</taxon>
        <taxon>Polyphaga</taxon>
        <taxon>Staphyliniformia</taxon>
        <taxon>Staphylinidae</taxon>
        <taxon>Paederinae</taxon>
        <taxon>Paederus</taxon>
    </lineage>
</organism>
<keyword evidence="8 13" id="KW-1133">Transmembrane helix</keyword>
<keyword evidence="5 12" id="KW-0138">CF(0)</keyword>
<keyword evidence="7 12" id="KW-0375">Hydrogen ion transport</keyword>
<dbReference type="GO" id="GO:0045259">
    <property type="term" value="C:proton-transporting ATP synthase complex"/>
    <property type="evidence" value="ECO:0007669"/>
    <property type="project" value="UniProtKB-KW"/>
</dbReference>
<keyword evidence="9 12" id="KW-0406">Ion transport</keyword>
<dbReference type="AlphaFoldDB" id="A0A344H239"/>
<dbReference type="SMR" id="A0A344H239"/>
<evidence type="ECO:0000256" key="7">
    <source>
        <dbReference type="ARBA" id="ARBA00022781"/>
    </source>
</evidence>
<keyword evidence="4 12" id="KW-0813">Transport</keyword>
<dbReference type="GO" id="GO:0015078">
    <property type="term" value="F:proton transmembrane transporter activity"/>
    <property type="evidence" value="ECO:0007669"/>
    <property type="project" value="InterPro"/>
</dbReference>
<evidence type="ECO:0000256" key="5">
    <source>
        <dbReference type="ARBA" id="ARBA00022547"/>
    </source>
</evidence>
<dbReference type="GO" id="GO:0015986">
    <property type="term" value="P:proton motive force-driven ATP synthesis"/>
    <property type="evidence" value="ECO:0007669"/>
    <property type="project" value="InterPro"/>
</dbReference>
<keyword evidence="10 12" id="KW-0496">Mitochondrion</keyword>
<evidence type="ECO:0000256" key="1">
    <source>
        <dbReference type="ARBA" id="ARBA00004304"/>
    </source>
</evidence>
<evidence type="ECO:0000256" key="8">
    <source>
        <dbReference type="ARBA" id="ARBA00022989"/>
    </source>
</evidence>
<evidence type="ECO:0000313" key="14">
    <source>
        <dbReference type="EMBL" id="AXA45529.1"/>
    </source>
</evidence>
<protein>
    <recommendedName>
        <fullName evidence="12">ATP synthase complex subunit 8</fullName>
    </recommendedName>
</protein>
<comment type="similarity">
    <text evidence="2 12">Belongs to the ATPase protein 8 family.</text>
</comment>
<evidence type="ECO:0000256" key="13">
    <source>
        <dbReference type="SAM" id="Phobius"/>
    </source>
</evidence>
<dbReference type="EMBL" id="MG581161">
    <property type="protein sequence ID" value="AXA45529.1"/>
    <property type="molecule type" value="Genomic_DNA"/>
</dbReference>
<name>A0A344H239_9COLE</name>